<feature type="transmembrane region" description="Helical" evidence="7">
    <location>
        <begin position="366"/>
        <end position="389"/>
    </location>
</feature>
<dbReference type="InterPro" id="IPR005828">
    <property type="entry name" value="MFS_sugar_transport-like"/>
</dbReference>
<evidence type="ECO:0000313" key="9">
    <source>
        <dbReference type="EMBL" id="KAF4628753.1"/>
    </source>
</evidence>
<dbReference type="Pfam" id="PF00083">
    <property type="entry name" value="Sugar_tr"/>
    <property type="match status" value="2"/>
</dbReference>
<evidence type="ECO:0000256" key="5">
    <source>
        <dbReference type="PROSITE-ProRule" id="PRU00023"/>
    </source>
</evidence>
<dbReference type="OrthoDB" id="2153661at2759"/>
<feature type="transmembrane region" description="Helical" evidence="7">
    <location>
        <begin position="305"/>
        <end position="321"/>
    </location>
</feature>
<keyword evidence="4 7" id="KW-0472">Membrane</keyword>
<feature type="transmembrane region" description="Helical" evidence="7">
    <location>
        <begin position="441"/>
        <end position="462"/>
    </location>
</feature>
<dbReference type="Gene3D" id="1.20.1250.20">
    <property type="entry name" value="MFS general substrate transporter like domains"/>
    <property type="match status" value="1"/>
</dbReference>
<evidence type="ECO:0000313" key="10">
    <source>
        <dbReference type="Proteomes" id="UP000566819"/>
    </source>
</evidence>
<dbReference type="InterPro" id="IPR010730">
    <property type="entry name" value="HET"/>
</dbReference>
<comment type="subcellular location">
    <subcellularLocation>
        <location evidence="1">Membrane</location>
        <topology evidence="1">Multi-pass membrane protein</topology>
    </subcellularLocation>
</comment>
<evidence type="ECO:0000256" key="6">
    <source>
        <dbReference type="SAM" id="MobiDB-lite"/>
    </source>
</evidence>
<dbReference type="PROSITE" id="PS50297">
    <property type="entry name" value="ANK_REP_REGION"/>
    <property type="match status" value="1"/>
</dbReference>
<name>A0A8H4VZN9_9HELO</name>
<dbReference type="SUPFAM" id="SSF48403">
    <property type="entry name" value="Ankyrin repeat"/>
    <property type="match status" value="1"/>
</dbReference>
<evidence type="ECO:0000256" key="7">
    <source>
        <dbReference type="SAM" id="Phobius"/>
    </source>
</evidence>
<dbReference type="SUPFAM" id="SSF103473">
    <property type="entry name" value="MFS general substrate transporter"/>
    <property type="match status" value="1"/>
</dbReference>
<dbReference type="Gene3D" id="1.25.40.20">
    <property type="entry name" value="Ankyrin repeat-containing domain"/>
    <property type="match status" value="1"/>
</dbReference>
<dbReference type="GO" id="GO:0005886">
    <property type="term" value="C:plasma membrane"/>
    <property type="evidence" value="ECO:0007669"/>
    <property type="project" value="TreeGrafter"/>
</dbReference>
<feature type="transmembrane region" description="Helical" evidence="7">
    <location>
        <begin position="54"/>
        <end position="73"/>
    </location>
</feature>
<evidence type="ECO:0000256" key="1">
    <source>
        <dbReference type="ARBA" id="ARBA00004141"/>
    </source>
</evidence>
<comment type="caution">
    <text evidence="9">The sequence shown here is derived from an EMBL/GenBank/DDBJ whole genome shotgun (WGS) entry which is preliminary data.</text>
</comment>
<feature type="repeat" description="ANK" evidence="5">
    <location>
        <begin position="826"/>
        <end position="852"/>
    </location>
</feature>
<keyword evidence="3 7" id="KW-1133">Transmembrane helix</keyword>
<protein>
    <recommendedName>
        <fullName evidence="8">Major facilitator superfamily (MFS) profile domain-containing protein</fullName>
    </recommendedName>
</protein>
<keyword evidence="2 7" id="KW-0812">Transmembrane</keyword>
<feature type="transmembrane region" description="Helical" evidence="7">
    <location>
        <begin position="224"/>
        <end position="245"/>
    </location>
</feature>
<dbReference type="PANTHER" id="PTHR23508">
    <property type="entry name" value="CARBOXYLIC ACID TRANSPORTER PROTEIN HOMOLOG"/>
    <property type="match status" value="1"/>
</dbReference>
<dbReference type="Proteomes" id="UP000566819">
    <property type="component" value="Unassembled WGS sequence"/>
</dbReference>
<dbReference type="InterPro" id="IPR020846">
    <property type="entry name" value="MFS_dom"/>
</dbReference>
<feature type="transmembrane region" description="Helical" evidence="7">
    <location>
        <begin position="185"/>
        <end position="203"/>
    </location>
</feature>
<dbReference type="InterPro" id="IPR036770">
    <property type="entry name" value="Ankyrin_rpt-contain_sf"/>
</dbReference>
<feature type="transmembrane region" description="Helical" evidence="7">
    <location>
        <begin position="107"/>
        <end position="128"/>
    </location>
</feature>
<dbReference type="InterPro" id="IPR036259">
    <property type="entry name" value="MFS_trans_sf"/>
</dbReference>
<accession>A0A8H4VZN9</accession>
<dbReference type="EMBL" id="JAAMPI010000766">
    <property type="protein sequence ID" value="KAF4628753.1"/>
    <property type="molecule type" value="Genomic_DNA"/>
</dbReference>
<feature type="transmembrane region" description="Helical" evidence="7">
    <location>
        <begin position="273"/>
        <end position="293"/>
    </location>
</feature>
<dbReference type="PROSITE" id="PS50088">
    <property type="entry name" value="ANK_REPEAT"/>
    <property type="match status" value="1"/>
</dbReference>
<feature type="transmembrane region" description="Helical" evidence="7">
    <location>
        <begin position="401"/>
        <end position="421"/>
    </location>
</feature>
<gene>
    <name evidence="9" type="ORF">G7Y89_g9396</name>
</gene>
<dbReference type="InterPro" id="IPR002110">
    <property type="entry name" value="Ankyrin_rpt"/>
</dbReference>
<proteinExistence type="predicted"/>
<evidence type="ECO:0000259" key="8">
    <source>
        <dbReference type="PROSITE" id="PS50850"/>
    </source>
</evidence>
<dbReference type="AlphaFoldDB" id="A0A8H4VZN9"/>
<evidence type="ECO:0000256" key="3">
    <source>
        <dbReference type="ARBA" id="ARBA00022989"/>
    </source>
</evidence>
<keyword evidence="10" id="KW-1185">Reference proteome</keyword>
<reference evidence="9 10" key="1">
    <citation type="submission" date="2020-03" db="EMBL/GenBank/DDBJ databases">
        <title>Draft Genome Sequence of Cudoniella acicularis.</title>
        <authorList>
            <person name="Buettner E."/>
            <person name="Kellner H."/>
        </authorList>
    </citation>
    <scope>NUCLEOTIDE SEQUENCE [LARGE SCALE GENOMIC DNA]</scope>
    <source>
        <strain evidence="9 10">DSM 108380</strain>
    </source>
</reference>
<feature type="transmembrane region" description="Helical" evidence="7">
    <location>
        <begin position="327"/>
        <end position="354"/>
    </location>
</feature>
<keyword evidence="5" id="KW-0040">ANK repeat</keyword>
<feature type="transmembrane region" description="Helical" evidence="7">
    <location>
        <begin position="149"/>
        <end position="173"/>
    </location>
</feature>
<organism evidence="9 10">
    <name type="scientific">Cudoniella acicularis</name>
    <dbReference type="NCBI Taxonomy" id="354080"/>
    <lineage>
        <taxon>Eukaryota</taxon>
        <taxon>Fungi</taxon>
        <taxon>Dikarya</taxon>
        <taxon>Ascomycota</taxon>
        <taxon>Pezizomycotina</taxon>
        <taxon>Leotiomycetes</taxon>
        <taxon>Helotiales</taxon>
        <taxon>Tricladiaceae</taxon>
        <taxon>Cudoniella</taxon>
    </lineage>
</organism>
<feature type="domain" description="Major facilitator superfamily (MFS) profile" evidence="8">
    <location>
        <begin position="12"/>
        <end position="425"/>
    </location>
</feature>
<dbReference type="InterPro" id="IPR005829">
    <property type="entry name" value="Sugar_transporter_CS"/>
</dbReference>
<feature type="compositionally biased region" description="Polar residues" evidence="6">
    <location>
        <begin position="498"/>
        <end position="525"/>
    </location>
</feature>
<evidence type="ECO:0000256" key="2">
    <source>
        <dbReference type="ARBA" id="ARBA00022692"/>
    </source>
</evidence>
<sequence length="852" mass="95361">MAELPTPMPPQIAKVDNKVDPPSGYDSDVIVGYMELLFTDLYKDTMSDTIKTRLSNSFLVGEIFGMLFFGMLIDRVGRRTGVVFATIFLVLGIILSTAAHGTTQQGLFWMMIIGRGVAGFGAGGEYPTCATGATEAADETAFVQKHRGILVALSTLFAIDTGVVVAGATAIIVYLCYGKTSHEGIWRICFGIGAILPLAVFIYRFRMINSTQYRKHAIKKSVPYFLAVKMYWRPILGTTLVWFCYDCIRYPFGLFSSTIIKELNPSNTTLQNIGYGTMVNCFYLPGTLLGGYLMDRIGRKQTMTLGFTCLGIMGFIIGAALEPLKKLFPLFVVLYGIFNASGEMGPGVATFLCGTESFPTPLRGHFMGLAAAMGKVGAVVGTEMFTPILNSFTTPEEGQRAVFLIGSGFAPAGSLIAWFLLPDMSRKLETEDEVFRKRLSYRIGLGASRGSYLTLVALTYLFSAVCPSFFQNLVTDGLSCLSSSEKSSYEKLYRTTKRTTSTDQNPRIESQTDGLQLTSKPSSASSIMPKRLLASKRTLGAATAAEKRRKTAPNVIRNSGKGWLWIDQLCIDQSAVKERNHQLGTSADGSDEAIEHINSGDYLSHNQELQTLFQRSYWNRLWILQEVLMDRNISVWRGNKSFPWKELEYICFPRIRKDDDYDDAEFWASRRNIYHVALELIDEKSAFERADQRLRYVLETFAGLQCQDVRDEVYGLLSLVRSSGVIPVDYSQTPADVFSTLFRELFRMRIFWSSRAFSTRLHLRDKMMLADISDWDIFSFIEKELRKISGDSYCHGSLSLAILDGHNAYINQLIKNSADLESQDNYGRTPLLLAVVNRRTVWVKILLRKGLK</sequence>
<feature type="region of interest" description="Disordered" evidence="6">
    <location>
        <begin position="495"/>
        <end position="525"/>
    </location>
</feature>
<dbReference type="GO" id="GO:0046943">
    <property type="term" value="F:carboxylic acid transmembrane transporter activity"/>
    <property type="evidence" value="ECO:0007669"/>
    <property type="project" value="TreeGrafter"/>
</dbReference>
<dbReference type="Pfam" id="PF06985">
    <property type="entry name" value="HET"/>
    <property type="match status" value="1"/>
</dbReference>
<feature type="transmembrane region" description="Helical" evidence="7">
    <location>
        <begin position="80"/>
        <end position="101"/>
    </location>
</feature>
<dbReference type="PANTHER" id="PTHR23508:SF10">
    <property type="entry name" value="CARBOXYLIC ACID TRANSPORTER PROTEIN HOMOLOG"/>
    <property type="match status" value="1"/>
</dbReference>
<evidence type="ECO:0000256" key="4">
    <source>
        <dbReference type="ARBA" id="ARBA00023136"/>
    </source>
</evidence>
<dbReference type="PROSITE" id="PS50850">
    <property type="entry name" value="MFS"/>
    <property type="match status" value="1"/>
</dbReference>
<dbReference type="PROSITE" id="PS00216">
    <property type="entry name" value="SUGAR_TRANSPORT_1"/>
    <property type="match status" value="1"/>
</dbReference>